<dbReference type="Proteomes" id="UP000711488">
    <property type="component" value="Unassembled WGS sequence"/>
</dbReference>
<name>A0A6A0GX28_HYAAZ</name>
<dbReference type="Gene3D" id="1.20.5.170">
    <property type="match status" value="1"/>
</dbReference>
<gene>
    <name evidence="2" type="ORF">HAZT_HAZT001516</name>
</gene>
<dbReference type="AlphaFoldDB" id="A0A6A0GX28"/>
<organism evidence="2">
    <name type="scientific">Hyalella azteca</name>
    <name type="common">Amphipod</name>
    <dbReference type="NCBI Taxonomy" id="294128"/>
    <lineage>
        <taxon>Eukaryota</taxon>
        <taxon>Metazoa</taxon>
        <taxon>Ecdysozoa</taxon>
        <taxon>Arthropoda</taxon>
        <taxon>Crustacea</taxon>
        <taxon>Multicrustacea</taxon>
        <taxon>Malacostraca</taxon>
        <taxon>Eumalacostraca</taxon>
        <taxon>Peracarida</taxon>
        <taxon>Amphipoda</taxon>
        <taxon>Senticaudata</taxon>
        <taxon>Talitrida</taxon>
        <taxon>Talitroidea</taxon>
        <taxon>Hyalellidae</taxon>
        <taxon>Hyalella</taxon>
    </lineage>
</organism>
<evidence type="ECO:0000256" key="1">
    <source>
        <dbReference type="SAM" id="Coils"/>
    </source>
</evidence>
<reference evidence="2" key="1">
    <citation type="submission" date="2014-08" db="EMBL/GenBank/DDBJ databases">
        <authorList>
            <person name="Murali S."/>
            <person name="Richards S."/>
            <person name="Bandaranaike D."/>
            <person name="Bellair M."/>
            <person name="Blankenburg K."/>
            <person name="Chao H."/>
            <person name="Dinh H."/>
            <person name="Doddapaneni H."/>
            <person name="Dugan-Rocha S."/>
            <person name="Elkadiri S."/>
            <person name="Gnanaolivu R."/>
            <person name="Hughes D."/>
            <person name="Lee S."/>
            <person name="Li M."/>
            <person name="Ming W."/>
            <person name="Munidasa M."/>
            <person name="Muniz J."/>
            <person name="Nguyen L."/>
            <person name="Osuji N."/>
            <person name="Pu L.-L."/>
            <person name="Puazo M."/>
            <person name="Skinner E."/>
            <person name="Qu C."/>
            <person name="Quiroz J."/>
            <person name="Raj R."/>
            <person name="Weissenberger G."/>
            <person name="Xin Y."/>
            <person name="Zou X."/>
            <person name="Han Y."/>
            <person name="Worley K."/>
            <person name="Muzny D."/>
            <person name="Gibbs R."/>
        </authorList>
    </citation>
    <scope>NUCLEOTIDE SEQUENCE</scope>
    <source>
        <strain evidence="2">HAZT.00-mixed</strain>
        <tissue evidence="2">Whole organism</tissue>
    </source>
</reference>
<protein>
    <recommendedName>
        <fullName evidence="3">BZIP domain-containing protein</fullName>
    </recommendedName>
</protein>
<accession>A0A6A0GX28</accession>
<sequence length="93" mass="10456">MKAKSRTTEMEGRVKVLKEENDKLQTKIEFLQEELERLKNTFINHADTKHGVDINPEELDSVLEATGPGAVSDTVQRLIQHVEGAANSSPAWR</sequence>
<dbReference type="InterPro" id="IPR046347">
    <property type="entry name" value="bZIP_sf"/>
</dbReference>
<feature type="coiled-coil region" evidence="1">
    <location>
        <begin position="7"/>
        <end position="48"/>
    </location>
</feature>
<proteinExistence type="predicted"/>
<evidence type="ECO:0000313" key="2">
    <source>
        <dbReference type="EMBL" id="KAA0191245.1"/>
    </source>
</evidence>
<reference evidence="2" key="2">
    <citation type="journal article" date="2018" name="Environ. Sci. Technol.">
        <title>The Toxicogenome of Hyalella azteca: A Model for Sediment Ecotoxicology and Evolutionary Toxicology.</title>
        <authorList>
            <person name="Poynton H.C."/>
            <person name="Hasenbein S."/>
            <person name="Benoit J.B."/>
            <person name="Sepulveda M.S."/>
            <person name="Poelchau M.F."/>
            <person name="Hughes D.S.T."/>
            <person name="Murali S.C."/>
            <person name="Chen S."/>
            <person name="Glastad K.M."/>
            <person name="Goodisman M.A.D."/>
            <person name="Werren J.H."/>
            <person name="Vineis J.H."/>
            <person name="Bowen J.L."/>
            <person name="Friedrich M."/>
            <person name="Jones J."/>
            <person name="Robertson H.M."/>
            <person name="Feyereisen R."/>
            <person name="Mechler-Hickson A."/>
            <person name="Mathers N."/>
            <person name="Lee C.E."/>
            <person name="Colbourne J.K."/>
            <person name="Biales A."/>
            <person name="Johnston J.S."/>
            <person name="Wellborn G.A."/>
            <person name="Rosendale A.J."/>
            <person name="Cridge A.G."/>
            <person name="Munoz-Torres M.C."/>
            <person name="Bain P.A."/>
            <person name="Manny A.R."/>
            <person name="Major K.M."/>
            <person name="Lambert F.N."/>
            <person name="Vulpe C.D."/>
            <person name="Tuck P."/>
            <person name="Blalock B.J."/>
            <person name="Lin Y.Y."/>
            <person name="Smith M.E."/>
            <person name="Ochoa-Acuna H."/>
            <person name="Chen M.M."/>
            <person name="Childers C.P."/>
            <person name="Qu J."/>
            <person name="Dugan S."/>
            <person name="Lee S.L."/>
            <person name="Chao H."/>
            <person name="Dinh H."/>
            <person name="Han Y."/>
            <person name="Doddapaneni H."/>
            <person name="Worley K.C."/>
            <person name="Muzny D.M."/>
            <person name="Gibbs R.A."/>
            <person name="Richards S."/>
        </authorList>
    </citation>
    <scope>NUCLEOTIDE SEQUENCE</scope>
    <source>
        <strain evidence="2">HAZT.00-mixed</strain>
        <tissue evidence="2">Whole organism</tissue>
    </source>
</reference>
<reference evidence="2" key="3">
    <citation type="submission" date="2019-06" db="EMBL/GenBank/DDBJ databases">
        <authorList>
            <person name="Poynton C."/>
            <person name="Hasenbein S."/>
            <person name="Benoit J.B."/>
            <person name="Sepulveda M.S."/>
            <person name="Poelchau M.F."/>
            <person name="Murali S.C."/>
            <person name="Chen S."/>
            <person name="Glastad K.M."/>
            <person name="Werren J.H."/>
            <person name="Vineis J.H."/>
            <person name="Bowen J.L."/>
            <person name="Friedrich M."/>
            <person name="Jones J."/>
            <person name="Robertson H.M."/>
            <person name="Feyereisen R."/>
            <person name="Mechler-Hickson A."/>
            <person name="Mathers N."/>
            <person name="Lee C.E."/>
            <person name="Colbourne J.K."/>
            <person name="Biales A."/>
            <person name="Johnston J.S."/>
            <person name="Wellborn G.A."/>
            <person name="Rosendale A.J."/>
            <person name="Cridge A.G."/>
            <person name="Munoz-Torres M.C."/>
            <person name="Bain P.A."/>
            <person name="Manny A.R."/>
            <person name="Major K.M."/>
            <person name="Lambert F.N."/>
            <person name="Vulpe C.D."/>
            <person name="Tuck P."/>
            <person name="Blalock B.J."/>
            <person name="Lin Y.-Y."/>
            <person name="Smith M.E."/>
            <person name="Ochoa-Acuna H."/>
            <person name="Chen M.-J.M."/>
            <person name="Childers C.P."/>
            <person name="Qu J."/>
            <person name="Dugan S."/>
            <person name="Lee S.L."/>
            <person name="Chao H."/>
            <person name="Dinh H."/>
            <person name="Han Y."/>
            <person name="Doddapaneni H."/>
            <person name="Worley K.C."/>
            <person name="Muzny D.M."/>
            <person name="Gibbs R.A."/>
            <person name="Richards S."/>
        </authorList>
    </citation>
    <scope>NUCLEOTIDE SEQUENCE</scope>
    <source>
        <strain evidence="2">HAZT.00-mixed</strain>
        <tissue evidence="2">Whole organism</tissue>
    </source>
</reference>
<dbReference type="GO" id="GO:0003700">
    <property type="term" value="F:DNA-binding transcription factor activity"/>
    <property type="evidence" value="ECO:0007669"/>
    <property type="project" value="InterPro"/>
</dbReference>
<keyword evidence="1" id="KW-0175">Coiled coil</keyword>
<evidence type="ECO:0008006" key="3">
    <source>
        <dbReference type="Google" id="ProtNLM"/>
    </source>
</evidence>
<dbReference type="SUPFAM" id="SSF57959">
    <property type="entry name" value="Leucine zipper domain"/>
    <property type="match status" value="1"/>
</dbReference>
<dbReference type="EMBL" id="JQDR03012444">
    <property type="protein sequence ID" value="KAA0191245.1"/>
    <property type="molecule type" value="Genomic_DNA"/>
</dbReference>
<comment type="caution">
    <text evidence="2">The sequence shown here is derived from an EMBL/GenBank/DDBJ whole genome shotgun (WGS) entry which is preliminary data.</text>
</comment>